<reference evidence="1 2" key="1">
    <citation type="submission" date="2015-05" db="EMBL/GenBank/DDBJ databases">
        <title>A genomic and transcriptomic approach to investigate the blue pigment phenotype in Pseudomonas fluorescens.</title>
        <authorList>
            <person name="Andreani N.A."/>
            <person name="Cardazzo B."/>
        </authorList>
    </citation>
    <scope>NUCLEOTIDE SEQUENCE [LARGE SCALE GENOMIC DNA]</scope>
    <source>
        <strain evidence="1 2">Ps_22</strain>
    </source>
</reference>
<sequence>MLVSLGLVINSNTMPPITIRALRRNSDSDEPITDCSKVVSVVSRDWISELRLFS</sequence>
<accession>A0A109LEG8</accession>
<gene>
    <name evidence="1" type="ORF">PFLmoz3_04236</name>
</gene>
<dbReference type="Proteomes" id="UP000061348">
    <property type="component" value="Unassembled WGS sequence"/>
</dbReference>
<evidence type="ECO:0000313" key="2">
    <source>
        <dbReference type="Proteomes" id="UP000061348"/>
    </source>
</evidence>
<name>A0A109LEG8_PSEFL</name>
<protein>
    <submittedName>
        <fullName evidence="1">Uncharacterized protein</fullName>
    </submittedName>
</protein>
<proteinExistence type="predicted"/>
<comment type="caution">
    <text evidence="1">The sequence shown here is derived from an EMBL/GenBank/DDBJ whole genome shotgun (WGS) entry which is preliminary data.</text>
</comment>
<dbReference type="EMBL" id="LCYA01000104">
    <property type="protein sequence ID" value="KWV86118.1"/>
    <property type="molecule type" value="Genomic_DNA"/>
</dbReference>
<evidence type="ECO:0000313" key="1">
    <source>
        <dbReference type="EMBL" id="KWV86118.1"/>
    </source>
</evidence>
<dbReference type="AlphaFoldDB" id="A0A109LEG8"/>
<organism evidence="1 2">
    <name type="scientific">Pseudomonas fluorescens</name>
    <dbReference type="NCBI Taxonomy" id="294"/>
    <lineage>
        <taxon>Bacteria</taxon>
        <taxon>Pseudomonadati</taxon>
        <taxon>Pseudomonadota</taxon>
        <taxon>Gammaproteobacteria</taxon>
        <taxon>Pseudomonadales</taxon>
        <taxon>Pseudomonadaceae</taxon>
        <taxon>Pseudomonas</taxon>
    </lineage>
</organism>